<gene>
    <name evidence="2" type="ORF">GCM10010171_36390</name>
</gene>
<feature type="region of interest" description="Disordered" evidence="1">
    <location>
        <begin position="1"/>
        <end position="72"/>
    </location>
</feature>
<name>A0A918GID7_9PSEU</name>
<organism evidence="2 3">
    <name type="scientific">Actinokineospora fastidiosa</name>
    <dbReference type="NCBI Taxonomy" id="1816"/>
    <lineage>
        <taxon>Bacteria</taxon>
        <taxon>Bacillati</taxon>
        <taxon>Actinomycetota</taxon>
        <taxon>Actinomycetes</taxon>
        <taxon>Pseudonocardiales</taxon>
        <taxon>Pseudonocardiaceae</taxon>
        <taxon>Actinokineospora</taxon>
    </lineage>
</organism>
<reference evidence="2" key="1">
    <citation type="journal article" date="2014" name="Int. J. Syst. Evol. Microbiol.">
        <title>Complete genome sequence of Corynebacterium casei LMG S-19264T (=DSM 44701T), isolated from a smear-ripened cheese.</title>
        <authorList>
            <consortium name="US DOE Joint Genome Institute (JGI-PGF)"/>
            <person name="Walter F."/>
            <person name="Albersmeier A."/>
            <person name="Kalinowski J."/>
            <person name="Ruckert C."/>
        </authorList>
    </citation>
    <scope>NUCLEOTIDE SEQUENCE</scope>
    <source>
        <strain evidence="2">JCM 3276</strain>
    </source>
</reference>
<dbReference type="Proteomes" id="UP000660680">
    <property type="component" value="Unassembled WGS sequence"/>
</dbReference>
<sequence>MNAPNGSPDDDPFAPGGRGFLDDGVAPPVIGASPGDEVDEPAYDREPPTRPIPAQPEAQERKPGFFGRLFGR</sequence>
<evidence type="ECO:0000313" key="3">
    <source>
        <dbReference type="Proteomes" id="UP000660680"/>
    </source>
</evidence>
<comment type="caution">
    <text evidence="2">The sequence shown here is derived from an EMBL/GenBank/DDBJ whole genome shotgun (WGS) entry which is preliminary data.</text>
</comment>
<evidence type="ECO:0000313" key="2">
    <source>
        <dbReference type="EMBL" id="GGS38204.1"/>
    </source>
</evidence>
<reference evidence="2" key="2">
    <citation type="submission" date="2020-09" db="EMBL/GenBank/DDBJ databases">
        <authorList>
            <person name="Sun Q."/>
            <person name="Ohkuma M."/>
        </authorList>
    </citation>
    <scope>NUCLEOTIDE SEQUENCE</scope>
    <source>
        <strain evidence="2">JCM 3276</strain>
    </source>
</reference>
<protein>
    <submittedName>
        <fullName evidence="2">Uncharacterized protein</fullName>
    </submittedName>
</protein>
<keyword evidence="3" id="KW-1185">Reference proteome</keyword>
<dbReference type="RefSeq" id="WP_189211558.1">
    <property type="nucleotide sequence ID" value="NZ_BMRB01000002.1"/>
</dbReference>
<proteinExistence type="predicted"/>
<dbReference type="AlphaFoldDB" id="A0A918GID7"/>
<evidence type="ECO:0000256" key="1">
    <source>
        <dbReference type="SAM" id="MobiDB-lite"/>
    </source>
</evidence>
<dbReference type="EMBL" id="BMRB01000002">
    <property type="protein sequence ID" value="GGS38204.1"/>
    <property type="molecule type" value="Genomic_DNA"/>
</dbReference>
<accession>A0A918GID7</accession>